<dbReference type="EMBL" id="CAMGYJ010000008">
    <property type="protein sequence ID" value="CAI0462324.1"/>
    <property type="molecule type" value="Genomic_DNA"/>
</dbReference>
<dbReference type="Pfam" id="PF14111">
    <property type="entry name" value="DUF4283"/>
    <property type="match status" value="1"/>
</dbReference>
<dbReference type="AlphaFoldDB" id="A0AAV0NUK9"/>
<evidence type="ECO:0000256" key="1">
    <source>
        <dbReference type="SAM" id="MobiDB-lite"/>
    </source>
</evidence>
<reference evidence="3" key="1">
    <citation type="submission" date="2022-08" db="EMBL/GenBank/DDBJ databases">
        <authorList>
            <person name="Gutierrez-Valencia J."/>
        </authorList>
    </citation>
    <scope>NUCLEOTIDE SEQUENCE</scope>
</reference>
<gene>
    <name evidence="3" type="ORF">LITE_LOCUS35317</name>
</gene>
<dbReference type="InterPro" id="IPR025558">
    <property type="entry name" value="DUF4283"/>
</dbReference>
<dbReference type="InterPro" id="IPR040256">
    <property type="entry name" value="At4g02000-like"/>
</dbReference>
<evidence type="ECO:0000259" key="2">
    <source>
        <dbReference type="Pfam" id="PF14111"/>
    </source>
</evidence>
<evidence type="ECO:0000313" key="3">
    <source>
        <dbReference type="EMBL" id="CAI0462324.1"/>
    </source>
</evidence>
<keyword evidence="4" id="KW-1185">Reference proteome</keyword>
<accession>A0AAV0NUK9</accession>
<organism evidence="3 4">
    <name type="scientific">Linum tenue</name>
    <dbReference type="NCBI Taxonomy" id="586396"/>
    <lineage>
        <taxon>Eukaryota</taxon>
        <taxon>Viridiplantae</taxon>
        <taxon>Streptophyta</taxon>
        <taxon>Embryophyta</taxon>
        <taxon>Tracheophyta</taxon>
        <taxon>Spermatophyta</taxon>
        <taxon>Magnoliopsida</taxon>
        <taxon>eudicotyledons</taxon>
        <taxon>Gunneridae</taxon>
        <taxon>Pentapetalae</taxon>
        <taxon>rosids</taxon>
        <taxon>fabids</taxon>
        <taxon>Malpighiales</taxon>
        <taxon>Linaceae</taxon>
        <taxon>Linum</taxon>
    </lineage>
</organism>
<dbReference type="PANTHER" id="PTHR31286">
    <property type="entry name" value="GLYCINE-RICH CELL WALL STRUCTURAL PROTEIN 1.8-LIKE"/>
    <property type="match status" value="1"/>
</dbReference>
<sequence length="320" mass="36657">MENDPLCPTVPLTAAEKIRWRREWRSALVVQGLGRRVSFLPLSRRLNFLWAKHGDLQISDMKNGCFLVRFRCKEDYEIAVNGGPWLLGDTYLTVMRWYKGFNPWKSQVSSTLVWVQLPDLPIEFINKEAAMKIGSLIGKAIRVDRATELGARGKFARVCVEVDLTRPLLGRYKVEGIEYLIQYEGLENICTDYGQYGKSTLKCSCKDPVVVVETVEEVPETQEEESSRGPNYGDWMMVKKKGRYQSKQPLYKEGRGDKAQFVPKQGSESNRFAVFKEDTTNETQHEDSETDMRKGGTKGTEKDGKKWTCPRDRENDEGCL</sequence>
<dbReference type="Proteomes" id="UP001154282">
    <property type="component" value="Unassembled WGS sequence"/>
</dbReference>
<evidence type="ECO:0000313" key="4">
    <source>
        <dbReference type="Proteomes" id="UP001154282"/>
    </source>
</evidence>
<comment type="caution">
    <text evidence="3">The sequence shown here is derived from an EMBL/GenBank/DDBJ whole genome shotgun (WGS) entry which is preliminary data.</text>
</comment>
<protein>
    <recommendedName>
        <fullName evidence="2">DUF4283 domain-containing protein</fullName>
    </recommendedName>
</protein>
<feature type="region of interest" description="Disordered" evidence="1">
    <location>
        <begin position="255"/>
        <end position="320"/>
    </location>
</feature>
<name>A0AAV0NUK9_9ROSI</name>
<feature type="domain" description="DUF4283" evidence="2">
    <location>
        <begin position="23"/>
        <end position="104"/>
    </location>
</feature>
<proteinExistence type="predicted"/>
<dbReference type="PANTHER" id="PTHR31286:SF99">
    <property type="entry name" value="DUF4283 DOMAIN-CONTAINING PROTEIN"/>
    <property type="match status" value="1"/>
</dbReference>
<feature type="compositionally biased region" description="Basic and acidic residues" evidence="1">
    <location>
        <begin position="274"/>
        <end position="320"/>
    </location>
</feature>